<accession>A0A917WVB0</accession>
<organism evidence="2 3">
    <name type="scientific">Micromonospora sonchi</name>
    <dbReference type="NCBI Taxonomy" id="1763543"/>
    <lineage>
        <taxon>Bacteria</taxon>
        <taxon>Bacillati</taxon>
        <taxon>Actinomycetota</taxon>
        <taxon>Actinomycetes</taxon>
        <taxon>Micromonosporales</taxon>
        <taxon>Micromonosporaceae</taxon>
        <taxon>Micromonospora</taxon>
    </lineage>
</organism>
<evidence type="ECO:0000313" key="2">
    <source>
        <dbReference type="EMBL" id="GGM35692.1"/>
    </source>
</evidence>
<feature type="region of interest" description="Disordered" evidence="1">
    <location>
        <begin position="1"/>
        <end position="67"/>
    </location>
</feature>
<reference evidence="2" key="2">
    <citation type="submission" date="2020-09" db="EMBL/GenBank/DDBJ databases">
        <authorList>
            <person name="Sun Q."/>
            <person name="Zhou Y."/>
        </authorList>
    </citation>
    <scope>NUCLEOTIDE SEQUENCE</scope>
    <source>
        <strain evidence="2">CGMCC 4.7312</strain>
    </source>
</reference>
<reference evidence="2" key="1">
    <citation type="journal article" date="2014" name="Int. J. Syst. Evol. Microbiol.">
        <title>Complete genome sequence of Corynebacterium casei LMG S-19264T (=DSM 44701T), isolated from a smear-ripened cheese.</title>
        <authorList>
            <consortium name="US DOE Joint Genome Institute (JGI-PGF)"/>
            <person name="Walter F."/>
            <person name="Albersmeier A."/>
            <person name="Kalinowski J."/>
            <person name="Ruckert C."/>
        </authorList>
    </citation>
    <scope>NUCLEOTIDE SEQUENCE</scope>
    <source>
        <strain evidence="2">CGMCC 4.7312</strain>
    </source>
</reference>
<evidence type="ECO:0000256" key="1">
    <source>
        <dbReference type="SAM" id="MobiDB-lite"/>
    </source>
</evidence>
<dbReference type="EMBL" id="BMNB01000007">
    <property type="protein sequence ID" value="GGM35692.1"/>
    <property type="molecule type" value="Genomic_DNA"/>
</dbReference>
<evidence type="ECO:0000313" key="3">
    <source>
        <dbReference type="Proteomes" id="UP000608890"/>
    </source>
</evidence>
<dbReference type="AlphaFoldDB" id="A0A917WVB0"/>
<protein>
    <submittedName>
        <fullName evidence="2">Uncharacterized protein</fullName>
    </submittedName>
</protein>
<sequence>MPQLVVGARDAATRGLSGPGQPDMRQSVPLTGRDAPVCRNSCPPDRPEHPDMPHPALPITRGAASPALDPRPRLLPVSLTRANSLSFDKLWREVQMLLS</sequence>
<gene>
    <name evidence="2" type="ORF">GCM10011608_20390</name>
</gene>
<comment type="caution">
    <text evidence="2">The sequence shown here is derived from an EMBL/GenBank/DDBJ whole genome shotgun (WGS) entry which is preliminary data.</text>
</comment>
<name>A0A917WVB0_9ACTN</name>
<proteinExistence type="predicted"/>
<keyword evidence="3" id="KW-1185">Reference proteome</keyword>
<dbReference type="Proteomes" id="UP000608890">
    <property type="component" value="Unassembled WGS sequence"/>
</dbReference>